<protein>
    <submittedName>
        <fullName evidence="2">Uncharacterized protein</fullName>
    </submittedName>
</protein>
<organism evidence="2">
    <name type="scientific">Auxenochlorella protothecoides</name>
    <name type="common">Green microalga</name>
    <name type="synonym">Chlorella protothecoides</name>
    <dbReference type="NCBI Taxonomy" id="3075"/>
    <lineage>
        <taxon>Eukaryota</taxon>
        <taxon>Viridiplantae</taxon>
        <taxon>Chlorophyta</taxon>
        <taxon>core chlorophytes</taxon>
        <taxon>Trebouxiophyceae</taxon>
        <taxon>Chlorellales</taxon>
        <taxon>Chlorellaceae</taxon>
        <taxon>Auxenochlorella</taxon>
    </lineage>
</organism>
<dbReference type="EMBL" id="GDKF01010629">
    <property type="protein sequence ID" value="JAT67993.1"/>
    <property type="molecule type" value="Transcribed_RNA"/>
</dbReference>
<feature type="region of interest" description="Disordered" evidence="1">
    <location>
        <begin position="412"/>
        <end position="522"/>
    </location>
</feature>
<feature type="region of interest" description="Disordered" evidence="1">
    <location>
        <begin position="224"/>
        <end position="297"/>
    </location>
</feature>
<evidence type="ECO:0000256" key="1">
    <source>
        <dbReference type="SAM" id="MobiDB-lite"/>
    </source>
</evidence>
<name>A0A1D1ZMQ5_AUXPR</name>
<feature type="non-terminal residue" evidence="2">
    <location>
        <position position="1"/>
    </location>
</feature>
<evidence type="ECO:0000313" key="2">
    <source>
        <dbReference type="EMBL" id="JAT67993.1"/>
    </source>
</evidence>
<reference evidence="2" key="1">
    <citation type="submission" date="2015-08" db="EMBL/GenBank/DDBJ databases">
        <authorList>
            <person name="Babu N.S."/>
            <person name="Beckwith C.J."/>
            <person name="Beseler K.G."/>
            <person name="Brison A."/>
            <person name="Carone J.V."/>
            <person name="Caskin T.P."/>
            <person name="Diamond M."/>
            <person name="Durham M.E."/>
            <person name="Foxe J.M."/>
            <person name="Go M."/>
            <person name="Henderson B.A."/>
            <person name="Jones I.B."/>
            <person name="McGettigan J.A."/>
            <person name="Micheletti S.J."/>
            <person name="Nasrallah M.E."/>
            <person name="Ortiz D."/>
            <person name="Piller C.R."/>
            <person name="Privatt S.R."/>
            <person name="Schneider S.L."/>
            <person name="Sharp S."/>
            <person name="Smith T.C."/>
            <person name="Stanton J.D."/>
            <person name="Ullery H.E."/>
            <person name="Wilson R.J."/>
            <person name="Serrano M.G."/>
            <person name="Buck G."/>
            <person name="Lee V."/>
            <person name="Wang Y."/>
            <person name="Carvalho R."/>
            <person name="Voegtly L."/>
            <person name="Shi R."/>
            <person name="Duckworth R."/>
            <person name="Johnson A."/>
            <person name="Loviza R."/>
            <person name="Walstead R."/>
            <person name="Shah Z."/>
            <person name="Kiflezghi M."/>
            <person name="Wade K."/>
            <person name="Ball S.L."/>
            <person name="Bradley K.W."/>
            <person name="Asai D.J."/>
            <person name="Bowman C.A."/>
            <person name="Russell D.A."/>
            <person name="Pope W.H."/>
            <person name="Jacobs-Sera D."/>
            <person name="Hendrix R.W."/>
            <person name="Hatfull G.F."/>
        </authorList>
    </citation>
    <scope>NUCLEOTIDE SEQUENCE</scope>
</reference>
<feature type="region of interest" description="Disordered" evidence="1">
    <location>
        <begin position="81"/>
        <end position="133"/>
    </location>
</feature>
<accession>A0A1D1ZMQ5</accession>
<proteinExistence type="predicted"/>
<feature type="compositionally biased region" description="Low complexity" evidence="1">
    <location>
        <begin position="224"/>
        <end position="237"/>
    </location>
</feature>
<feature type="compositionally biased region" description="Low complexity" evidence="1">
    <location>
        <begin position="286"/>
        <end position="297"/>
    </location>
</feature>
<feature type="region of interest" description="Disordered" evidence="1">
    <location>
        <begin position="35"/>
        <end position="61"/>
    </location>
</feature>
<dbReference type="AlphaFoldDB" id="A0A1D1ZMQ5"/>
<feature type="compositionally biased region" description="Acidic residues" evidence="1">
    <location>
        <begin position="427"/>
        <end position="457"/>
    </location>
</feature>
<feature type="compositionally biased region" description="Low complexity" evidence="1">
    <location>
        <begin position="253"/>
        <end position="275"/>
    </location>
</feature>
<sequence>HIHSQIFSSNASCFTMYSESRVTRSRARIATQNGQTPGFAALPTDAPATTRTGRKATRRGVTDCPPAVLFDITNTEIQEEGWETKTPSVTEKTVPEVGPTPTGLGLSSLPPVTPGVPQAPTEHQGRTPQPTPAHGLLPSGTLPGVETALKAAAKVLGGSEDALVEATPVVSAPTLAPAPFTSAYFSPVGTLSPCDFSTPPESPCASISVGDAIAAAVACSPGVDSASPGVDSASPAPASAPPMGPRTVTVLGPSSASAFPASPEQEEAAPAFPSPLGSGTKASADTPNGNAGTPATAGTAAAGMPGLSPAILFIAAGAAAGAAEREPPTAASPQAATAVNSALAREVEELGDQTIEEEGAEDTPPLLAATVAGTDAVLPQGRPRVASKVSVPSSGFDSRSLRQLKKEVAARMAASASQAKEDAPKDCEDEIEKEEEEEEEEYDAYGEEEAWEEEQAGAEDLTSALAGLELGPEAKLRGVPTPVGTHIRFDEDDEVKPMAGPEPAPKLKGVATPQGRHIRFDD</sequence>
<gene>
    <name evidence="2" type="ORF">g.1952</name>
</gene>